<evidence type="ECO:0000313" key="7">
    <source>
        <dbReference type="Xenbase" id="XB-GENE-22068054"/>
    </source>
</evidence>
<accession>A0A6I8SIK7</accession>
<reference evidence="4" key="1">
    <citation type="journal article" date="2010" name="Science">
        <title>The genome of the Western clawed frog Xenopus tropicalis.</title>
        <authorList>
            <person name="Hellsten U."/>
            <person name="Harland R.M."/>
            <person name="Gilchrist M.J."/>
            <person name="Hendrix D."/>
            <person name="Jurka J."/>
            <person name="Kapitonov V."/>
            <person name="Ovcharenko I."/>
            <person name="Putnam N.H."/>
            <person name="Shu S."/>
            <person name="Taher L."/>
            <person name="Blitz I.L."/>
            <person name="Blumberg B."/>
            <person name="Dichmann D.S."/>
            <person name="Dubchak I."/>
            <person name="Amaya E."/>
            <person name="Detter J.C."/>
            <person name="Fletcher R."/>
            <person name="Gerhard D.S."/>
            <person name="Goodstein D."/>
            <person name="Graves T."/>
            <person name="Grigoriev I.V."/>
            <person name="Grimwood J."/>
            <person name="Kawashima T."/>
            <person name="Lindquist E."/>
            <person name="Lucas S.M."/>
            <person name="Mead P.E."/>
            <person name="Mitros T."/>
            <person name="Ogino H."/>
            <person name="Ohta Y."/>
            <person name="Poliakov A.V."/>
            <person name="Pollet N."/>
            <person name="Robert J."/>
            <person name="Salamov A."/>
            <person name="Sater A.K."/>
            <person name="Schmutz J."/>
            <person name="Terry A."/>
            <person name="Vize P.D."/>
            <person name="Warren W.C."/>
            <person name="Wells D."/>
            <person name="Wills A."/>
            <person name="Wilson R.K."/>
            <person name="Zimmerman L.B."/>
            <person name="Zorn A.M."/>
            <person name="Grainger R."/>
            <person name="Grammer T."/>
            <person name="Khokha M.K."/>
            <person name="Richardson P.M."/>
            <person name="Rokhsar D.S."/>
        </authorList>
    </citation>
    <scope>NUCLEOTIDE SEQUENCE [LARGE SCALE GENOMIC DNA]</scope>
    <source>
        <strain evidence="4">Nigerian</strain>
    </source>
</reference>
<keyword evidence="3" id="KW-0732">Signal</keyword>
<reference evidence="6" key="3">
    <citation type="submission" date="2025-04" db="UniProtKB">
        <authorList>
            <consortium name="RefSeq"/>
        </authorList>
    </citation>
    <scope>IDENTIFICATION</scope>
    <source>
        <strain evidence="6">Nigerian</strain>
        <tissue evidence="6">Liver and blood</tissue>
    </source>
</reference>
<feature type="region of interest" description="Disordered" evidence="1">
    <location>
        <begin position="449"/>
        <end position="491"/>
    </location>
</feature>
<evidence type="ECO:0000313" key="6">
    <source>
        <dbReference type="RefSeq" id="XP_002941685.2"/>
    </source>
</evidence>
<dbReference type="Pfam" id="PF17823">
    <property type="entry name" value="DUF5585"/>
    <property type="match status" value="1"/>
</dbReference>
<dbReference type="OrthoDB" id="10071013at2759"/>
<feature type="region of interest" description="Disordered" evidence="1">
    <location>
        <begin position="389"/>
        <end position="426"/>
    </location>
</feature>
<keyword evidence="2" id="KW-1133">Transmembrane helix</keyword>
<protein>
    <submittedName>
        <fullName evidence="4">Chromosome 11 open reading frame 24</fullName>
    </submittedName>
    <submittedName>
        <fullName evidence="6">Uncharacterized protein C11orf24 homolog</fullName>
    </submittedName>
</protein>
<dbReference type="Proteomes" id="UP000008143">
    <property type="component" value="Chromosome 4"/>
</dbReference>
<evidence type="ECO:0000256" key="2">
    <source>
        <dbReference type="SAM" id="Phobius"/>
    </source>
</evidence>
<keyword evidence="2" id="KW-0472">Membrane</keyword>
<dbReference type="AlphaFoldDB" id="A0A6I8SIK7"/>
<feature type="signal peptide" evidence="3">
    <location>
        <begin position="1"/>
        <end position="22"/>
    </location>
</feature>
<dbReference type="OMA" id="WSVILCI"/>
<proteinExistence type="predicted"/>
<keyword evidence="2" id="KW-0812">Transmembrane</keyword>
<evidence type="ECO:0000256" key="1">
    <source>
        <dbReference type="SAM" id="MobiDB-lite"/>
    </source>
</evidence>
<evidence type="ECO:0000313" key="4">
    <source>
        <dbReference type="Ensembl" id="ENSXETP00000098125"/>
    </source>
</evidence>
<feature type="region of interest" description="Disordered" evidence="1">
    <location>
        <begin position="94"/>
        <end position="117"/>
    </location>
</feature>
<dbReference type="AGR" id="Xenbase:XB-GENE-22068054"/>
<dbReference type="Ensembl" id="ENSXETT00000106929">
    <property type="protein sequence ID" value="ENSXETP00000118961"/>
    <property type="gene ID" value="ENSXETG00000038757"/>
</dbReference>
<dbReference type="KEGG" id="xtr:100491184"/>
<keyword evidence="5" id="KW-1185">Reference proteome</keyword>
<dbReference type="RefSeq" id="XP_002941685.2">
    <property type="nucleotide sequence ID" value="XM_002941639.5"/>
</dbReference>
<name>A0A6I8SIK7_XENTR</name>
<organism evidence="4">
    <name type="scientific">Xenopus tropicalis</name>
    <name type="common">Western clawed frog</name>
    <name type="synonym">Silurana tropicalis</name>
    <dbReference type="NCBI Taxonomy" id="8364"/>
    <lineage>
        <taxon>Eukaryota</taxon>
        <taxon>Metazoa</taxon>
        <taxon>Chordata</taxon>
        <taxon>Craniata</taxon>
        <taxon>Vertebrata</taxon>
        <taxon>Euteleostomi</taxon>
        <taxon>Amphibia</taxon>
        <taxon>Batrachia</taxon>
        <taxon>Anura</taxon>
        <taxon>Pipoidea</taxon>
        <taxon>Pipidae</taxon>
        <taxon>Xenopodinae</taxon>
        <taxon>Xenopus</taxon>
        <taxon>Silurana</taxon>
    </lineage>
</organism>
<dbReference type="Bgee" id="ENSXETG00000038757">
    <property type="expression patterns" value="Expressed in ovary and 16 other cell types or tissues"/>
</dbReference>
<evidence type="ECO:0000256" key="3">
    <source>
        <dbReference type="SAM" id="SignalP"/>
    </source>
</evidence>
<dbReference type="Ensembl" id="ENSXETT00000080868">
    <property type="protein sequence ID" value="ENSXETP00000098125"/>
    <property type="gene ID" value="ENSXETG00000038757"/>
</dbReference>
<dbReference type="Xenbase" id="XB-GENE-22068054">
    <property type="gene designation" value="c4h11orf24"/>
</dbReference>
<evidence type="ECO:0000313" key="5">
    <source>
        <dbReference type="Proteomes" id="UP000008143"/>
    </source>
</evidence>
<dbReference type="GeneTree" id="ENSGT00940000153377"/>
<feature type="chain" id="PRO_5044634297" evidence="3">
    <location>
        <begin position="23"/>
        <end position="557"/>
    </location>
</feature>
<feature type="compositionally biased region" description="Polar residues" evidence="1">
    <location>
        <begin position="457"/>
        <end position="474"/>
    </location>
</feature>
<gene>
    <name evidence="7" type="primary">c4h11orf24</name>
    <name evidence="4 6" type="synonym">c11orf24</name>
</gene>
<feature type="transmembrane region" description="Helical" evidence="2">
    <location>
        <begin position="509"/>
        <end position="530"/>
    </location>
</feature>
<dbReference type="InterPro" id="IPR041056">
    <property type="entry name" value="DUF5585"/>
</dbReference>
<dbReference type="Ensembl" id="ENSXETT00000106688">
    <property type="protein sequence ID" value="ENSXETP00000102155"/>
    <property type="gene ID" value="ENSXETG00000038757"/>
</dbReference>
<reference evidence="4" key="2">
    <citation type="submission" date="2020-05" db="UniProtKB">
        <authorList>
            <consortium name="Ensembl"/>
        </authorList>
    </citation>
    <scope>IDENTIFICATION</scope>
</reference>
<sequence length="557" mass="59917">MGRTGLLIWSVILCISVRKTESMTENGFTFLRVGEVSSELQCKRECKLAKLSGEIPCNWPVLIHNRCVFLHCHSLRICRKAGSSQTVQNLLDKNSQKKRRKINDQKSKYSGTPDAYRSNKHRLKRSLAKRFVKKRLVVKRQSGDLPVSDATISTLSSTSTTSTSTVAAMSTTEQTSTALATTAKPPTTSSILITMTKSSPTSSFLATTKTSTTISAETTTTKSSTSTSAITATTPTTILNPTSNIKSNETIVLESLPKNQVVTETPEQLHLVPTIEQIETINTTSKETFTMDAINSDHKTLSFEQETFKPTIRFTTVNKSITTKATTLQPTLERDLLTTTVSTLASATSLPAITMTTTAITLSTTTVPTSLSTVVPSTTIVPSTISSTTTVPTTISTTTVPTTTSTTTVPTTPMTTTLPTTPMPPTTITSTNAVTGILPSMTSTTLLKTQKSPDKITMSTPKLSASPTTVSNIGSPVGPPAEDTGQNKDGGGVYDVSEEVTLHVQNTSFLLAVLLLGNLLFIAIIVVFSLQAYESYKKKDYTQVDYLINGMYADSEI</sequence>